<proteinExistence type="inferred from homology"/>
<name>A0A1R4HGW1_9GAMM</name>
<comment type="similarity">
    <text evidence="1">Belongs to the transglycosylase Slt family.</text>
</comment>
<sequence>MGQVFAHGIDRMAKTNLELALNLWDTQKKSFTIDNALSQHIEHRLALVLAARRDHRAYERLKHVNQPDEELRIWSVRSALFAQNWPHVIEAYQTLSATEQQDPHWQYWFARALGKTGDNTQAQVMYTAVAKDRGFYGFLAADLLNQAYQFNDKPIVVMEDALVTLRQTTELSAIEELNALHRDTDARRHFANIIKKLSKEQLLLAAKLAQRWHWDQTAIITLTKADYWDDLELRFPVNYRAQVEANAGLHDLDPAVIFGLMRQESMLDKMAASVVGAKGLMQLMPATGQQIAKTLLEPWSSDNDLFNPDLNIKYGSYYYRQLLNQFDGHYALATAAYNAGPNRVKKWLPKAKAMPIDLWVEYIPYKETRKYVTSVLSYVIIYQYRLRRESLKLKNLLPEVAPAKN</sequence>
<dbReference type="AlphaFoldDB" id="A0A1R4HGW1"/>
<dbReference type="PANTHER" id="PTHR37423">
    <property type="entry name" value="SOLUBLE LYTIC MUREIN TRANSGLYCOSYLASE-RELATED"/>
    <property type="match status" value="1"/>
</dbReference>
<dbReference type="InterPro" id="IPR023346">
    <property type="entry name" value="Lysozyme-like_dom_sf"/>
</dbReference>
<gene>
    <name evidence="5" type="ORF">CRENPOLYSF2_570007</name>
</gene>
<evidence type="ECO:0000313" key="6">
    <source>
        <dbReference type="Proteomes" id="UP000195442"/>
    </source>
</evidence>
<feature type="domain" description="Lytic transglycosylase superhelical linker" evidence="4">
    <location>
        <begin position="165"/>
        <end position="231"/>
    </location>
</feature>
<keyword evidence="2" id="KW-0732">Signal</keyword>
<dbReference type="InterPro" id="IPR008939">
    <property type="entry name" value="Lytic_TGlycosylase_superhlx_U"/>
</dbReference>
<dbReference type="PANTHER" id="PTHR37423:SF5">
    <property type="entry name" value="SOLUBLE LYTIC MUREIN TRANSGLYCOSYLASE"/>
    <property type="match status" value="1"/>
</dbReference>
<dbReference type="Pfam" id="PF14718">
    <property type="entry name" value="SLT_L"/>
    <property type="match status" value="1"/>
</dbReference>
<keyword evidence="6" id="KW-1185">Reference proteome</keyword>
<evidence type="ECO:0000256" key="1">
    <source>
        <dbReference type="ARBA" id="ARBA00007734"/>
    </source>
</evidence>
<dbReference type="CDD" id="cd13401">
    <property type="entry name" value="Slt70-like"/>
    <property type="match status" value="1"/>
</dbReference>
<dbReference type="InterPro" id="IPR012289">
    <property type="entry name" value="Lytic_TGlycosylase_superhlx_L"/>
</dbReference>
<evidence type="ECO:0000256" key="2">
    <source>
        <dbReference type="ARBA" id="ARBA00022729"/>
    </source>
</evidence>
<dbReference type="Pfam" id="PF01464">
    <property type="entry name" value="SLT"/>
    <property type="match status" value="1"/>
</dbReference>
<feature type="domain" description="Transglycosylase SLT" evidence="3">
    <location>
        <begin position="251"/>
        <end position="357"/>
    </location>
</feature>
<dbReference type="SUPFAM" id="SSF48435">
    <property type="entry name" value="Bacterial muramidases"/>
    <property type="match status" value="1"/>
</dbReference>
<dbReference type="Gene3D" id="1.10.1240.20">
    <property type="entry name" value="Lytic transglycosylase, superhelical linker domain"/>
    <property type="match status" value="1"/>
</dbReference>
<dbReference type="GO" id="GO:0042597">
    <property type="term" value="C:periplasmic space"/>
    <property type="evidence" value="ECO:0007669"/>
    <property type="project" value="InterPro"/>
</dbReference>
<evidence type="ECO:0000313" key="5">
    <source>
        <dbReference type="EMBL" id="SJM95488.1"/>
    </source>
</evidence>
<dbReference type="EMBL" id="FUKJ01000421">
    <property type="protein sequence ID" value="SJM95488.1"/>
    <property type="molecule type" value="Genomic_DNA"/>
</dbReference>
<dbReference type="GO" id="GO:0004553">
    <property type="term" value="F:hydrolase activity, hydrolyzing O-glycosyl compounds"/>
    <property type="evidence" value="ECO:0007669"/>
    <property type="project" value="InterPro"/>
</dbReference>
<dbReference type="InterPro" id="IPR008258">
    <property type="entry name" value="Transglycosylase_SLT_dom_1"/>
</dbReference>
<dbReference type="SUPFAM" id="SSF53955">
    <property type="entry name" value="Lysozyme-like"/>
    <property type="match status" value="1"/>
</dbReference>
<reference evidence="6" key="1">
    <citation type="submission" date="2017-02" db="EMBL/GenBank/DDBJ databases">
        <authorList>
            <person name="Daims H."/>
        </authorList>
    </citation>
    <scope>NUCLEOTIDE SEQUENCE [LARGE SCALE GENOMIC DNA]</scope>
</reference>
<accession>A0A1R4HGW1</accession>
<protein>
    <submittedName>
        <fullName evidence="5">Lytic transglycosylase catalytic</fullName>
    </submittedName>
</protein>
<dbReference type="InterPro" id="IPR037061">
    <property type="entry name" value="Lytic_TGlycoase_superhlx_L_sf"/>
</dbReference>
<evidence type="ECO:0000259" key="3">
    <source>
        <dbReference type="Pfam" id="PF01464"/>
    </source>
</evidence>
<dbReference type="Proteomes" id="UP000195442">
    <property type="component" value="Unassembled WGS sequence"/>
</dbReference>
<dbReference type="Gene3D" id="1.25.20.10">
    <property type="entry name" value="Bacterial muramidases"/>
    <property type="match status" value="1"/>
</dbReference>
<evidence type="ECO:0000259" key="4">
    <source>
        <dbReference type="Pfam" id="PF14718"/>
    </source>
</evidence>
<organism evidence="5 6">
    <name type="scientific">Crenothrix polyspora</name>
    <dbReference type="NCBI Taxonomy" id="360316"/>
    <lineage>
        <taxon>Bacteria</taxon>
        <taxon>Pseudomonadati</taxon>
        <taxon>Pseudomonadota</taxon>
        <taxon>Gammaproteobacteria</taxon>
        <taxon>Methylococcales</taxon>
        <taxon>Crenotrichaceae</taxon>
        <taxon>Crenothrix</taxon>
    </lineage>
</organism>
<dbReference type="Gene3D" id="1.10.530.10">
    <property type="match status" value="1"/>
</dbReference>